<dbReference type="GO" id="GO:0016251">
    <property type="term" value="F:RNA polymerase II general transcription initiation factor activity"/>
    <property type="evidence" value="ECO:0007669"/>
    <property type="project" value="InterPro"/>
</dbReference>
<dbReference type="InterPro" id="IPR022591">
    <property type="entry name" value="TAF1_HAT_dom"/>
</dbReference>
<comment type="subcellular location">
    <subcellularLocation>
        <location evidence="1">Nucleus</location>
    </subcellularLocation>
</comment>
<feature type="compositionally biased region" description="Low complexity" evidence="4">
    <location>
        <begin position="182"/>
        <end position="197"/>
    </location>
</feature>
<feature type="coiled-coil region" evidence="3">
    <location>
        <begin position="1052"/>
        <end position="1083"/>
    </location>
</feature>
<accession>A0A077QZ80</accession>
<dbReference type="InterPro" id="IPR040240">
    <property type="entry name" value="TAF1"/>
</dbReference>
<dbReference type="GO" id="GO:0017025">
    <property type="term" value="F:TBP-class protein binding"/>
    <property type="evidence" value="ECO:0007669"/>
    <property type="project" value="InterPro"/>
</dbReference>
<dbReference type="PANTHER" id="PTHR13900">
    <property type="entry name" value="TRANSCRIPTION INITIATION FACTOR TFIID"/>
    <property type="match status" value="1"/>
</dbReference>
<sequence length="1217" mass="136148">MEDEQNAALHLGGLALGNVLRDLGIDEQHQSDLERLGIASGSGRIKQEDIYNDRFADDDDDDLRGEYRQNGSASKDWESEVDDEMRRELAGERDSQERAELDRYYRQGLAQLEQPRAPLRGEDDDFDDSDEDDDMPLSHHQSRTQPTTTHFNGNASQTNGYAHFGQGMIRVKEERDDDSDMALLSGSLPSSSTATPSALPLVLPTSYNPTQDLTQTPPPAHQPYMSTAPPPPPPRPYVDMQEVRQHFPDFEPGKILNFTDLFATRPPKKRKLGPTAAKFHITPEDELPMPKSTREELLQSSVLRPHHSAILSSLMRDLEVSPTDSNQADASEDDVELAVISTAGVKADKRNAKLAPVELDDWEDRIVWDTLHRDRTAVTCMQGELSTKHDVDQDPATTFSPPSVNKPFNHDLFHGAWTRSIIWDAQTPFEAFDKLVLDMNDPQMMLEEDLGPKTKQNSLLRSDAPVVSAAAQRDLARRQAELDPFNLSNDKFYEQTREHRQRVRQTLGKLVVQHAWPAIKLQLPWYKTKLTKAEARSFHRPAMQFPTNMPLHFSKTISSKKKKEGAGARKAKDPNEMLRTTRDLTLKDTGPYVLYEYSEEYPPLLSKIGMGSLLVNYYRKKDAKDEYVPKTDIGEPYLLDVADESPFMKFGNIERGQVQPTLYNNMIRAPLFRHKPAHTDFLLIRSTTKNEIRYYLREIRNLFVVGQTYPVQPIPGPHARLITNNIKYRLQMIAYKLIQKSQRQRIKIHRLMRYFPDQNELQMRQRLKEFMEYNRKAGDVNQGFWKLKPHIVVPEEAELLKMLPPENICLAESMQVGQRHLLDCGYTNTAEGDDDDESKMDIEQLLAPWITSKNFINATQGKAMLKLHGDGDPTGRGEAFSFIRVSMKEIFLRAGEDVEERLAQAEAEAKSKSGHKYSVAEQQAVYRSEIDRIWNAQCRSLSNAVPPKVTAEDERRALLAANGGKPEPPKGGLGGESVRRDRSPSAMNTINGDGDKSTKVLRIRRCINGKWQREMVRDPAVINAYLTQRKKIEDEAIATEDLLPTGDAAIDMARMKRLQEELAQRKKNQERRIQRKNAKAAAEGLAIPGGYKSLLNKTDTKRRCGRCGEVGHMSTNTSCPMFPKDGGRNGAGGAAGGNGAGTPGTPAGRPGMPHLASGGGFFGPGMGMGIGIANAGPMTPITPATQTPGESPAQSPAPGAGTPKPASGLKLKLKKKD</sequence>
<dbReference type="AlphaFoldDB" id="A0A077QZ80"/>
<evidence type="ECO:0000256" key="2">
    <source>
        <dbReference type="ARBA" id="ARBA00023242"/>
    </source>
</evidence>
<feature type="compositionally biased region" description="Polar residues" evidence="4">
    <location>
        <begin position="143"/>
        <end position="160"/>
    </location>
</feature>
<feature type="region of interest" description="Disordered" evidence="4">
    <location>
        <begin position="209"/>
        <end position="234"/>
    </location>
</feature>
<name>A0A077QZ80_9BASI</name>
<feature type="region of interest" description="Disordered" evidence="4">
    <location>
        <begin position="961"/>
        <end position="995"/>
    </location>
</feature>
<evidence type="ECO:0000256" key="4">
    <source>
        <dbReference type="SAM" id="MobiDB-lite"/>
    </source>
</evidence>
<feature type="region of interest" description="Disordered" evidence="4">
    <location>
        <begin position="49"/>
        <end position="161"/>
    </location>
</feature>
<dbReference type="GO" id="GO:0051123">
    <property type="term" value="P:RNA polymerase II preinitiation complex assembly"/>
    <property type="evidence" value="ECO:0007669"/>
    <property type="project" value="TreeGrafter"/>
</dbReference>
<feature type="region of interest" description="Disordered" evidence="4">
    <location>
        <begin position="1173"/>
        <end position="1217"/>
    </location>
</feature>
<feature type="compositionally biased region" description="Gly residues" evidence="4">
    <location>
        <begin position="1128"/>
        <end position="1142"/>
    </location>
</feature>
<feature type="compositionally biased region" description="Acidic residues" evidence="4">
    <location>
        <begin position="122"/>
        <end position="135"/>
    </location>
</feature>
<feature type="compositionally biased region" description="Basic and acidic residues" evidence="4">
    <location>
        <begin position="84"/>
        <end position="105"/>
    </location>
</feature>
<keyword evidence="3" id="KW-0175">Coiled coil</keyword>
<proteinExistence type="predicted"/>
<dbReference type="GO" id="GO:0005669">
    <property type="term" value="C:transcription factor TFIID complex"/>
    <property type="evidence" value="ECO:0007669"/>
    <property type="project" value="InterPro"/>
</dbReference>
<feature type="region of interest" description="Disordered" evidence="4">
    <location>
        <begin position="1119"/>
        <end position="1160"/>
    </location>
</feature>
<reference evidence="6" key="1">
    <citation type="journal article" date="2014" name="Genome Biol. Evol.">
        <title>Gene Loss Rather Than Gene Gain Is Associated with a Host Jump from Monocots to Dicots in the Smut Fungus Melanopsichium pennsylvanicum.</title>
        <authorList>
            <person name="Sharma R."/>
            <person name="Mishra B."/>
            <person name="Runge F."/>
            <person name="Thines M."/>
        </authorList>
    </citation>
    <scope>NUCLEOTIDE SEQUENCE</scope>
    <source>
        <strain evidence="6">4</strain>
    </source>
</reference>
<keyword evidence="2" id="KW-0539">Nucleus</keyword>
<dbReference type="Pfam" id="PF12157">
    <property type="entry name" value="DUF3591"/>
    <property type="match status" value="1"/>
</dbReference>
<organism evidence="6">
    <name type="scientific">Melanopsichium pennsylvanicum 4</name>
    <dbReference type="NCBI Taxonomy" id="1398559"/>
    <lineage>
        <taxon>Eukaryota</taxon>
        <taxon>Fungi</taxon>
        <taxon>Dikarya</taxon>
        <taxon>Basidiomycota</taxon>
        <taxon>Ustilaginomycotina</taxon>
        <taxon>Ustilaginomycetes</taxon>
        <taxon>Ustilaginales</taxon>
        <taxon>Ustilaginaceae</taxon>
        <taxon>Melanopsichium</taxon>
    </lineage>
</organism>
<protein>
    <submittedName>
        <fullName evidence="6">Related to TAF1-TFIID subunit (TBP-associated factor), 145 kD</fullName>
    </submittedName>
</protein>
<dbReference type="GO" id="GO:0004402">
    <property type="term" value="F:histone acetyltransferase activity"/>
    <property type="evidence" value="ECO:0007669"/>
    <property type="project" value="InterPro"/>
</dbReference>
<dbReference type="PANTHER" id="PTHR13900:SF0">
    <property type="entry name" value="TRANSCRIPTION INITIATION FACTOR TFIID SUBUNIT 1"/>
    <property type="match status" value="1"/>
</dbReference>
<dbReference type="EMBL" id="HG529513">
    <property type="protein sequence ID" value="CDI51678.1"/>
    <property type="molecule type" value="Genomic_DNA"/>
</dbReference>
<feature type="region of interest" description="Disordered" evidence="4">
    <location>
        <begin position="174"/>
        <end position="197"/>
    </location>
</feature>
<evidence type="ECO:0000259" key="5">
    <source>
        <dbReference type="Pfam" id="PF12157"/>
    </source>
</evidence>
<feature type="compositionally biased region" description="Polar residues" evidence="4">
    <location>
        <begin position="1182"/>
        <end position="1194"/>
    </location>
</feature>
<evidence type="ECO:0000313" key="6">
    <source>
        <dbReference type="EMBL" id="CDI51678.1"/>
    </source>
</evidence>
<evidence type="ECO:0000256" key="1">
    <source>
        <dbReference type="ARBA" id="ARBA00004123"/>
    </source>
</evidence>
<evidence type="ECO:0000256" key="3">
    <source>
        <dbReference type="SAM" id="Coils"/>
    </source>
</evidence>
<feature type="domain" description="Transcription initiation factor TFIID subunit 1 histone acetyltransferase" evidence="5">
    <location>
        <begin position="485"/>
        <end position="941"/>
    </location>
</feature>